<protein>
    <recommendedName>
        <fullName evidence="4">6-phosphofructokinase</fullName>
        <ecNumber evidence="4">2.7.1.11</ecNumber>
    </recommendedName>
</protein>
<evidence type="ECO:0000256" key="1">
    <source>
        <dbReference type="ARBA" id="ARBA00001946"/>
    </source>
</evidence>
<keyword evidence="10" id="KW-0324">Glycolysis</keyword>
<accession>A0A7L9RTV1</accession>
<evidence type="ECO:0000256" key="9">
    <source>
        <dbReference type="ARBA" id="ARBA00022842"/>
    </source>
</evidence>
<keyword evidence="14" id="KW-1185">Reference proteome</keyword>
<gene>
    <name evidence="13" type="primary">pfp</name>
    <name evidence="13" type="ORF">CPBP_00769</name>
</gene>
<dbReference type="EMBL" id="CP054719">
    <property type="protein sequence ID" value="QOL19992.1"/>
    <property type="molecule type" value="Genomic_DNA"/>
</dbReference>
<evidence type="ECO:0000313" key="14">
    <source>
        <dbReference type="Proteomes" id="UP000594001"/>
    </source>
</evidence>
<dbReference type="GO" id="GO:0006002">
    <property type="term" value="P:fructose 6-phosphate metabolic process"/>
    <property type="evidence" value="ECO:0007669"/>
    <property type="project" value="InterPro"/>
</dbReference>
<dbReference type="SUPFAM" id="SSF53784">
    <property type="entry name" value="Phosphofructokinase"/>
    <property type="match status" value="1"/>
</dbReference>
<comment type="cofactor">
    <cofactor evidence="1">
        <name>Mg(2+)</name>
        <dbReference type="ChEBI" id="CHEBI:18420"/>
    </cofactor>
</comment>
<dbReference type="GO" id="GO:0048029">
    <property type="term" value="F:monosaccharide binding"/>
    <property type="evidence" value="ECO:0007669"/>
    <property type="project" value="TreeGrafter"/>
</dbReference>
<keyword evidence="8" id="KW-0418">Kinase</keyword>
<dbReference type="GO" id="GO:0042802">
    <property type="term" value="F:identical protein binding"/>
    <property type="evidence" value="ECO:0007669"/>
    <property type="project" value="TreeGrafter"/>
</dbReference>
<evidence type="ECO:0000256" key="10">
    <source>
        <dbReference type="ARBA" id="ARBA00023152"/>
    </source>
</evidence>
<feature type="domain" description="Phosphofructokinase" evidence="12">
    <location>
        <begin position="3"/>
        <end position="305"/>
    </location>
</feature>
<dbReference type="InterPro" id="IPR022953">
    <property type="entry name" value="ATP_PFK"/>
</dbReference>
<dbReference type="InterPro" id="IPR012003">
    <property type="entry name" value="ATP_PFK_prok-type"/>
</dbReference>
<dbReference type="GO" id="GO:0016208">
    <property type="term" value="F:AMP binding"/>
    <property type="evidence" value="ECO:0007669"/>
    <property type="project" value="TreeGrafter"/>
</dbReference>
<comment type="subcellular location">
    <subcellularLocation>
        <location evidence="2">Cytoplasm</location>
    </subcellularLocation>
</comment>
<evidence type="ECO:0000256" key="8">
    <source>
        <dbReference type="ARBA" id="ARBA00022777"/>
    </source>
</evidence>
<dbReference type="InterPro" id="IPR000023">
    <property type="entry name" value="Phosphofructokinase_dom"/>
</dbReference>
<dbReference type="GO" id="GO:0061621">
    <property type="term" value="P:canonical glycolysis"/>
    <property type="evidence" value="ECO:0007669"/>
    <property type="project" value="TreeGrafter"/>
</dbReference>
<sequence length="357" mass="38261">MKKIGVMTSGGDCSGLNAAIRAVTLRACDLGIQVLGFRQGSIGLLNRDYVNLTPKKVSYEYLMKGGSVLGSINKGNPFQYLTDEGIHIDVTAEIAASYKALELDVIISIGGDGSFSIMHSLMKKFDMNVIGIPKTIDNDLSCTDYAIGYSTSVQVISDCIDKLQTTAESHQRIIVVQVMGRDAGHLAIAGGIAGGADIILIPEVPYSMNVVAAHLKKVFRSQKKFAIVVVSEAIKTVDGSSVMVMDEVNNRPRYDGSAAYIANLIERHTGLETRPVVLGHLQRGGSPNSFDRLLASQLGVYAVDLAVQEKFGQVVVTQNNAIAHVPIEHTINTYNHVNVHGNLIHTARGLGICLGDA</sequence>
<dbReference type="InterPro" id="IPR035966">
    <property type="entry name" value="PKF_sf"/>
</dbReference>
<keyword evidence="5" id="KW-0963">Cytoplasm</keyword>
<dbReference type="PRINTS" id="PR00476">
    <property type="entry name" value="PHFRCTKINASE"/>
</dbReference>
<dbReference type="FunFam" id="3.40.50.460:FF:000002">
    <property type="entry name" value="ATP-dependent 6-phosphofructokinase"/>
    <property type="match status" value="1"/>
</dbReference>
<dbReference type="PANTHER" id="PTHR13697">
    <property type="entry name" value="PHOSPHOFRUCTOKINASE"/>
    <property type="match status" value="1"/>
</dbReference>
<dbReference type="UniPathway" id="UPA00109">
    <property type="reaction ID" value="UER00182"/>
</dbReference>
<evidence type="ECO:0000256" key="2">
    <source>
        <dbReference type="ARBA" id="ARBA00004496"/>
    </source>
</evidence>
<reference evidence="13 14" key="1">
    <citation type="submission" date="2020-06" db="EMBL/GenBank/DDBJ databases">
        <title>The endosymbiont of the kinetoplastid Bodo saltans is a Paracaedibacter-like alpha-proteobacterium possessing a putative toxin-antitoxin system.</title>
        <authorList>
            <person name="Midha S."/>
            <person name="Rigden D.J."/>
            <person name="Siozios S."/>
            <person name="Hurst G.D.D."/>
            <person name="Jackson A.P."/>
        </authorList>
    </citation>
    <scope>NUCLEOTIDE SEQUENCE [LARGE SCALE GENOMIC DNA]</scope>
    <source>
        <strain evidence="13">Lake Konstanz</strain>
    </source>
</reference>
<evidence type="ECO:0000256" key="4">
    <source>
        <dbReference type="ARBA" id="ARBA00012055"/>
    </source>
</evidence>
<dbReference type="KEGG" id="pbal:CPBP_00769"/>
<dbReference type="PIRSF" id="PIRSF000532">
    <property type="entry name" value="ATP_PFK_prok"/>
    <property type="match status" value="1"/>
</dbReference>
<dbReference type="GO" id="GO:0003872">
    <property type="term" value="F:6-phosphofructokinase activity"/>
    <property type="evidence" value="ECO:0007669"/>
    <property type="project" value="UniProtKB-EC"/>
</dbReference>
<evidence type="ECO:0000313" key="13">
    <source>
        <dbReference type="EMBL" id="QOL19992.1"/>
    </source>
</evidence>
<comment type="similarity">
    <text evidence="11">Belongs to the phosphofructokinase type A (PFKA) family.</text>
</comment>
<comment type="pathway">
    <text evidence="3">Carbohydrate degradation; glycolysis; D-glyceraldehyde 3-phosphate and glycerone phosphate from D-glucose: step 3/4.</text>
</comment>
<dbReference type="Proteomes" id="UP000594001">
    <property type="component" value="Chromosome"/>
</dbReference>
<dbReference type="Pfam" id="PF00365">
    <property type="entry name" value="PFK"/>
    <property type="match status" value="1"/>
</dbReference>
<evidence type="ECO:0000256" key="3">
    <source>
        <dbReference type="ARBA" id="ARBA00004679"/>
    </source>
</evidence>
<dbReference type="Gene3D" id="3.40.50.460">
    <property type="entry name" value="Phosphofructokinase domain"/>
    <property type="match status" value="1"/>
</dbReference>
<organism evidence="13 14">
    <name type="scientific">Candidatus Bodocaedibacter vickermanii</name>
    <dbReference type="NCBI Taxonomy" id="2741701"/>
    <lineage>
        <taxon>Bacteria</taxon>
        <taxon>Pseudomonadati</taxon>
        <taxon>Pseudomonadota</taxon>
        <taxon>Alphaproteobacteria</taxon>
        <taxon>Holosporales</taxon>
        <taxon>Candidatus Paracaedibacteraceae</taxon>
        <taxon>Candidatus Bodocaedibacter</taxon>
    </lineage>
</organism>
<name>A0A7L9RTV1_9PROT</name>
<evidence type="ECO:0000256" key="6">
    <source>
        <dbReference type="ARBA" id="ARBA00022679"/>
    </source>
</evidence>
<evidence type="ECO:0000256" key="11">
    <source>
        <dbReference type="ARBA" id="ARBA00038478"/>
    </source>
</evidence>
<dbReference type="RefSeq" id="WP_350331547.1">
    <property type="nucleotide sequence ID" value="NZ_CP054719.1"/>
</dbReference>
<dbReference type="AlphaFoldDB" id="A0A7L9RTV1"/>
<dbReference type="GO" id="GO:0070095">
    <property type="term" value="F:fructose-6-phosphate binding"/>
    <property type="evidence" value="ECO:0007669"/>
    <property type="project" value="TreeGrafter"/>
</dbReference>
<evidence type="ECO:0000256" key="5">
    <source>
        <dbReference type="ARBA" id="ARBA00022490"/>
    </source>
</evidence>
<dbReference type="GO" id="GO:0005524">
    <property type="term" value="F:ATP binding"/>
    <property type="evidence" value="ECO:0007669"/>
    <property type="project" value="InterPro"/>
</dbReference>
<proteinExistence type="inferred from homology"/>
<dbReference type="PANTHER" id="PTHR13697:SF52">
    <property type="entry name" value="ATP-DEPENDENT 6-PHOSPHOFRUCTOKINASE 3"/>
    <property type="match status" value="1"/>
</dbReference>
<dbReference type="NCBIfam" id="NF002872">
    <property type="entry name" value="PRK03202.1"/>
    <property type="match status" value="1"/>
</dbReference>
<dbReference type="PROSITE" id="PS00433">
    <property type="entry name" value="PHOSPHOFRUCTOKINASE"/>
    <property type="match status" value="1"/>
</dbReference>
<evidence type="ECO:0000256" key="7">
    <source>
        <dbReference type="ARBA" id="ARBA00022723"/>
    </source>
</evidence>
<dbReference type="GO" id="GO:0005945">
    <property type="term" value="C:6-phosphofructokinase complex"/>
    <property type="evidence" value="ECO:0007669"/>
    <property type="project" value="TreeGrafter"/>
</dbReference>
<keyword evidence="7" id="KW-0479">Metal-binding</keyword>
<keyword evidence="9" id="KW-0460">Magnesium</keyword>
<dbReference type="EC" id="2.7.1.11" evidence="4"/>
<dbReference type="GO" id="GO:0030388">
    <property type="term" value="P:fructose 1,6-bisphosphate metabolic process"/>
    <property type="evidence" value="ECO:0007669"/>
    <property type="project" value="TreeGrafter"/>
</dbReference>
<evidence type="ECO:0000259" key="12">
    <source>
        <dbReference type="Pfam" id="PF00365"/>
    </source>
</evidence>
<keyword evidence="6 13" id="KW-0808">Transferase</keyword>
<dbReference type="Gene3D" id="3.40.50.450">
    <property type="match status" value="1"/>
</dbReference>
<dbReference type="GO" id="GO:0046872">
    <property type="term" value="F:metal ion binding"/>
    <property type="evidence" value="ECO:0007669"/>
    <property type="project" value="UniProtKB-KW"/>
</dbReference>
<dbReference type="InterPro" id="IPR015912">
    <property type="entry name" value="Phosphofructokinase_CS"/>
</dbReference>